<feature type="region of interest" description="Disordered" evidence="1">
    <location>
        <begin position="45"/>
        <end position="66"/>
    </location>
</feature>
<proteinExistence type="predicted"/>
<dbReference type="Proteomes" id="UP000595140">
    <property type="component" value="Unassembled WGS sequence"/>
</dbReference>
<name>A0A484MJL5_9ASTE</name>
<reference evidence="2 3" key="1">
    <citation type="submission" date="2018-04" db="EMBL/GenBank/DDBJ databases">
        <authorList>
            <person name="Vogel A."/>
        </authorList>
    </citation>
    <scope>NUCLEOTIDE SEQUENCE [LARGE SCALE GENOMIC DNA]</scope>
</reference>
<dbReference type="EMBL" id="OOIL02003702">
    <property type="protein sequence ID" value="VFQ88985.1"/>
    <property type="molecule type" value="Genomic_DNA"/>
</dbReference>
<dbReference type="AlphaFoldDB" id="A0A484MJL5"/>
<evidence type="ECO:0000313" key="3">
    <source>
        <dbReference type="Proteomes" id="UP000595140"/>
    </source>
</evidence>
<organism evidence="2 3">
    <name type="scientific">Cuscuta campestris</name>
    <dbReference type="NCBI Taxonomy" id="132261"/>
    <lineage>
        <taxon>Eukaryota</taxon>
        <taxon>Viridiplantae</taxon>
        <taxon>Streptophyta</taxon>
        <taxon>Embryophyta</taxon>
        <taxon>Tracheophyta</taxon>
        <taxon>Spermatophyta</taxon>
        <taxon>Magnoliopsida</taxon>
        <taxon>eudicotyledons</taxon>
        <taxon>Gunneridae</taxon>
        <taxon>Pentapetalae</taxon>
        <taxon>asterids</taxon>
        <taxon>lamiids</taxon>
        <taxon>Solanales</taxon>
        <taxon>Convolvulaceae</taxon>
        <taxon>Cuscuteae</taxon>
        <taxon>Cuscuta</taxon>
        <taxon>Cuscuta subgen. Grammica</taxon>
        <taxon>Cuscuta sect. Cleistogrammica</taxon>
    </lineage>
</organism>
<keyword evidence="3" id="KW-1185">Reference proteome</keyword>
<evidence type="ECO:0000256" key="1">
    <source>
        <dbReference type="SAM" id="MobiDB-lite"/>
    </source>
</evidence>
<gene>
    <name evidence="2" type="ORF">CCAM_LOCUS30761</name>
</gene>
<sequence>MGIDPATHAPTLHLLHQLSSLLATSNNPQFLFNFATSLHQQGLDLGPRNPVLGPDVSSSPSQSPVQPNTDAFAFGRFCAQPNEWETEGEGYFTPPPLAGDYGGYCQPFSADPRQLLDASALYSNDVVFGDSGFRPAVSFSDMSTPSSSSSAAALTADDEIRDMLNLDGYPSLVGVDELFM</sequence>
<feature type="compositionally biased region" description="Low complexity" evidence="1">
    <location>
        <begin position="56"/>
        <end position="66"/>
    </location>
</feature>
<protein>
    <submittedName>
        <fullName evidence="2">Uncharacterized protein</fullName>
    </submittedName>
</protein>
<evidence type="ECO:0000313" key="2">
    <source>
        <dbReference type="EMBL" id="VFQ88985.1"/>
    </source>
</evidence>
<accession>A0A484MJL5</accession>